<evidence type="ECO:0000256" key="1">
    <source>
        <dbReference type="SAM" id="SignalP"/>
    </source>
</evidence>
<name>A0A7M1VNI9_VIBPH</name>
<organism evidence="2">
    <name type="scientific">Vibrio parahaemolyticus</name>
    <dbReference type="NCBI Taxonomy" id="670"/>
    <lineage>
        <taxon>Bacteria</taxon>
        <taxon>Pseudomonadati</taxon>
        <taxon>Pseudomonadota</taxon>
        <taxon>Gammaproteobacteria</taxon>
        <taxon>Vibrionales</taxon>
        <taxon>Vibrionaceae</taxon>
        <taxon>Vibrio</taxon>
    </lineage>
</organism>
<reference evidence="2" key="1">
    <citation type="submission" date="2020-08" db="EMBL/GenBank/DDBJ databases">
        <title>Genetic structure, function and evolution of capsule biosynthesis loci in Vibrio parahaemolyticus.</title>
        <authorList>
            <person name="Li L."/>
            <person name="Bian S."/>
        </authorList>
    </citation>
    <scope>NUCLEOTIDE SEQUENCE</scope>
    <source>
        <strain evidence="2">VP240</strain>
    </source>
</reference>
<keyword evidence="1" id="KW-0732">Signal</keyword>
<dbReference type="AlphaFoldDB" id="A0A7M1VNI9"/>
<proteinExistence type="predicted"/>
<sequence length="128" mass="14117">MNVTTSSIVKRTGVILSVLLLTACSSAPDHVTASRPLVESVNYSHQTEVPSEFWSALNNNKGNYAFTYNGKTINVHPEYLSALGSFCRPVIASDNLGKHKRVVCKARANESWYLVPDIIHSEGDQSFF</sequence>
<feature type="signal peptide" evidence="1">
    <location>
        <begin position="1"/>
        <end position="27"/>
    </location>
</feature>
<evidence type="ECO:0000313" key="2">
    <source>
        <dbReference type="EMBL" id="QOS16648.1"/>
    </source>
</evidence>
<accession>A0A7M1VNI9</accession>
<dbReference type="EMBL" id="MT898057">
    <property type="protein sequence ID" value="QOS16648.1"/>
    <property type="molecule type" value="Genomic_DNA"/>
</dbReference>
<gene>
    <name evidence="2" type="ORF">VP240_00026</name>
</gene>
<protein>
    <recommendedName>
        <fullName evidence="3">Lipoprotein</fullName>
    </recommendedName>
</protein>
<evidence type="ECO:0008006" key="3">
    <source>
        <dbReference type="Google" id="ProtNLM"/>
    </source>
</evidence>
<dbReference type="RefSeq" id="WP_140274009.1">
    <property type="nucleotide sequence ID" value="NZ_JAKNNX010001213.1"/>
</dbReference>
<feature type="chain" id="PRO_5029575756" description="Lipoprotein" evidence="1">
    <location>
        <begin position="28"/>
        <end position="128"/>
    </location>
</feature>